<name>A0A1D6HYV7_MAIZE</name>
<proteinExistence type="predicted"/>
<accession>A0A1D6HYV7</accession>
<gene>
    <name evidence="1" type="ORF">ZEAMMB73_Zm00001d019578</name>
</gene>
<dbReference type="PANTHER" id="PTHR46225">
    <property type="entry name" value="C3H4 TYPE ZINC FINGER PROTEIN"/>
    <property type="match status" value="1"/>
</dbReference>
<evidence type="ECO:0000313" key="1">
    <source>
        <dbReference type="EMBL" id="ONM53282.1"/>
    </source>
</evidence>
<dbReference type="AlphaFoldDB" id="A0A1D6HYV7"/>
<dbReference type="EMBL" id="CM007650">
    <property type="protein sequence ID" value="ONM53282.1"/>
    <property type="molecule type" value="Genomic_DNA"/>
</dbReference>
<protein>
    <submittedName>
        <fullName evidence="1">Uncharacterized protein</fullName>
    </submittedName>
</protein>
<dbReference type="ExpressionAtlas" id="A0A1D6HYV7">
    <property type="expression patterns" value="baseline"/>
</dbReference>
<sequence>MELAAASSATAGWGDLEMHGANDAPGSYLMNKAWAFLELFFAMWFLMGNVWVFDARLGSFQRALRLYALCVNLLAWNTVVYSLRFLSAASALRSMGRRRRFGSCRACTCSISSVWTGGSGSSPLALSASKSSSELYIHYTHDILAYSLDQGVSILDTTDILTREIKGELIFILAGGCNQNHDAR</sequence>
<reference evidence="1" key="1">
    <citation type="submission" date="2015-12" db="EMBL/GenBank/DDBJ databases">
        <title>Update maize B73 reference genome by single molecule sequencing technologies.</title>
        <authorList>
            <consortium name="Maize Genome Sequencing Project"/>
            <person name="Ware D."/>
        </authorList>
    </citation>
    <scope>NUCLEOTIDE SEQUENCE [LARGE SCALE GENOMIC DNA]</scope>
    <source>
        <tissue evidence="1">Seedling</tissue>
    </source>
</reference>
<dbReference type="PANTHER" id="PTHR46225:SF1">
    <property type="entry name" value="RING_U-BOX SUPERFAMILY PROTEIN"/>
    <property type="match status" value="1"/>
</dbReference>
<organism evidence="1">
    <name type="scientific">Zea mays</name>
    <name type="common">Maize</name>
    <dbReference type="NCBI Taxonomy" id="4577"/>
    <lineage>
        <taxon>Eukaryota</taxon>
        <taxon>Viridiplantae</taxon>
        <taxon>Streptophyta</taxon>
        <taxon>Embryophyta</taxon>
        <taxon>Tracheophyta</taxon>
        <taxon>Spermatophyta</taxon>
        <taxon>Magnoliopsida</taxon>
        <taxon>Liliopsida</taxon>
        <taxon>Poales</taxon>
        <taxon>Poaceae</taxon>
        <taxon>PACMAD clade</taxon>
        <taxon>Panicoideae</taxon>
        <taxon>Andropogonodae</taxon>
        <taxon>Andropogoneae</taxon>
        <taxon>Tripsacinae</taxon>
        <taxon>Zea</taxon>
    </lineage>
</organism>